<accession>A0A8S3PSM0</accession>
<keyword evidence="2" id="KW-0547">Nucleotide-binding</keyword>
<protein>
    <recommendedName>
        <fullName evidence="5">IRG-type G domain-containing protein</fullName>
    </recommendedName>
</protein>
<gene>
    <name evidence="6" type="ORF">MEDL_2091</name>
</gene>
<keyword evidence="4" id="KW-0342">GTP-binding</keyword>
<dbReference type="PROSITE" id="PS51716">
    <property type="entry name" value="G_IRG"/>
    <property type="match status" value="1"/>
</dbReference>
<dbReference type="PANTHER" id="PTHR32341:SF10">
    <property type="entry name" value="INTERFERON-INDUCIBLE GTPASE 5"/>
    <property type="match status" value="1"/>
</dbReference>
<evidence type="ECO:0000256" key="4">
    <source>
        <dbReference type="ARBA" id="ARBA00023134"/>
    </source>
</evidence>
<organism evidence="6 7">
    <name type="scientific">Mytilus edulis</name>
    <name type="common">Blue mussel</name>
    <dbReference type="NCBI Taxonomy" id="6550"/>
    <lineage>
        <taxon>Eukaryota</taxon>
        <taxon>Metazoa</taxon>
        <taxon>Spiralia</taxon>
        <taxon>Lophotrochozoa</taxon>
        <taxon>Mollusca</taxon>
        <taxon>Bivalvia</taxon>
        <taxon>Autobranchia</taxon>
        <taxon>Pteriomorphia</taxon>
        <taxon>Mytilida</taxon>
        <taxon>Mytiloidea</taxon>
        <taxon>Mytilidae</taxon>
        <taxon>Mytilinae</taxon>
        <taxon>Mytilus</taxon>
    </lineage>
</organism>
<keyword evidence="3" id="KW-0378">Hydrolase</keyword>
<comment type="caution">
    <text evidence="6">The sequence shown here is derived from an EMBL/GenBank/DDBJ whole genome shotgun (WGS) entry which is preliminary data.</text>
</comment>
<sequence length="398" mass="44891">MGQNKSKSTIYENDEMKVLKGIVDKEGPAAANRYLEGNINRWKTETVKFAVSGCTATGKSTFINSLRNVKRGDQGYADVGFGDTTKEPTPYSHPDNDKIVYYDLPGVGTLEIKKENFINDMKISDYDFIFIFFDKVITEDNLWLVGELDKMGKPYCFVRSKLDEDMNNAERENIDRTKVLSTIREKIEKSLEKHEKLKNSKKLFFISGVDKSIGQMSELVSYVESNVDKFKCEAVMSSMTVFSEDIIHLKHKVLKKRIKIISLAAAAIAATPVPGVDFALNITLLVEEVYHYINCLGLSATKMEHLENFDRSNLKCSKILLPKAKIASWVIVRLGFFASVMVAENVLDLILPFVGSLISGVTASAITYKFLNGVLDDIRDDAIYVYRHIVEQQSNIRL</sequence>
<dbReference type="GO" id="GO:0016020">
    <property type="term" value="C:membrane"/>
    <property type="evidence" value="ECO:0007669"/>
    <property type="project" value="InterPro"/>
</dbReference>
<evidence type="ECO:0000256" key="3">
    <source>
        <dbReference type="ARBA" id="ARBA00022801"/>
    </source>
</evidence>
<evidence type="ECO:0000256" key="2">
    <source>
        <dbReference type="ARBA" id="ARBA00022741"/>
    </source>
</evidence>
<dbReference type="InterPro" id="IPR007743">
    <property type="entry name" value="Immunity-related_GTPase-like"/>
</dbReference>
<dbReference type="AlphaFoldDB" id="A0A8S3PSM0"/>
<dbReference type="OrthoDB" id="6105296at2759"/>
<dbReference type="GO" id="GO:0005525">
    <property type="term" value="F:GTP binding"/>
    <property type="evidence" value="ECO:0007669"/>
    <property type="project" value="UniProtKB-KW"/>
</dbReference>
<dbReference type="Pfam" id="PF05049">
    <property type="entry name" value="IIGP"/>
    <property type="match status" value="1"/>
</dbReference>
<proteinExistence type="inferred from homology"/>
<dbReference type="InterPro" id="IPR030385">
    <property type="entry name" value="G_IRG_dom"/>
</dbReference>
<dbReference type="InterPro" id="IPR051515">
    <property type="entry name" value="IRG"/>
</dbReference>
<evidence type="ECO:0000256" key="1">
    <source>
        <dbReference type="ARBA" id="ARBA00005429"/>
    </source>
</evidence>
<dbReference type="SUPFAM" id="SSF52540">
    <property type="entry name" value="P-loop containing nucleoside triphosphate hydrolases"/>
    <property type="match status" value="1"/>
</dbReference>
<comment type="similarity">
    <text evidence="1">Belongs to the TRAFAC class dynamin-like GTPase superfamily. IRG family.</text>
</comment>
<evidence type="ECO:0000313" key="7">
    <source>
        <dbReference type="Proteomes" id="UP000683360"/>
    </source>
</evidence>
<name>A0A8S3PSM0_MYTED</name>
<dbReference type="GO" id="GO:0016787">
    <property type="term" value="F:hydrolase activity"/>
    <property type="evidence" value="ECO:0007669"/>
    <property type="project" value="UniProtKB-KW"/>
</dbReference>
<feature type="domain" description="IRG-type G" evidence="5">
    <location>
        <begin position="45"/>
        <end position="229"/>
    </location>
</feature>
<dbReference type="Gene3D" id="3.40.50.300">
    <property type="entry name" value="P-loop containing nucleotide triphosphate hydrolases"/>
    <property type="match status" value="1"/>
</dbReference>
<keyword evidence="7" id="KW-1185">Reference proteome</keyword>
<dbReference type="PANTHER" id="PTHR32341">
    <property type="entry name" value="INTERFERON-INDUCIBLE GTPASE"/>
    <property type="match status" value="1"/>
</dbReference>
<dbReference type="Proteomes" id="UP000683360">
    <property type="component" value="Unassembled WGS sequence"/>
</dbReference>
<evidence type="ECO:0000259" key="5">
    <source>
        <dbReference type="PROSITE" id="PS51716"/>
    </source>
</evidence>
<reference evidence="6" key="1">
    <citation type="submission" date="2021-03" db="EMBL/GenBank/DDBJ databases">
        <authorList>
            <person name="Bekaert M."/>
        </authorList>
    </citation>
    <scope>NUCLEOTIDE SEQUENCE</scope>
</reference>
<dbReference type="EMBL" id="CAJPWZ010000139">
    <property type="protein sequence ID" value="CAG2186539.1"/>
    <property type="molecule type" value="Genomic_DNA"/>
</dbReference>
<evidence type="ECO:0000313" key="6">
    <source>
        <dbReference type="EMBL" id="CAG2186539.1"/>
    </source>
</evidence>
<dbReference type="InterPro" id="IPR027417">
    <property type="entry name" value="P-loop_NTPase"/>
</dbReference>